<feature type="compositionally biased region" description="Basic residues" evidence="1">
    <location>
        <begin position="98"/>
        <end position="109"/>
    </location>
</feature>
<comment type="caution">
    <text evidence="2">The sequence shown here is derived from an EMBL/GenBank/DDBJ whole genome shotgun (WGS) entry which is preliminary data.</text>
</comment>
<evidence type="ECO:0008006" key="4">
    <source>
        <dbReference type="Google" id="ProtNLM"/>
    </source>
</evidence>
<gene>
    <name evidence="2" type="ORF">PR001_g17566</name>
</gene>
<sequence>MKAQGESKGGETSAYCSVCKLHSRTAKTAARVYLCIKNKHKVNGESVTCFDMLHRYWRNGTLLPPSERKKKIRAHTTRVAATDEANHNGEGSDDSSHQSKRRRSEKTTS</sequence>
<organism evidence="2 3">
    <name type="scientific">Phytophthora rubi</name>
    <dbReference type="NCBI Taxonomy" id="129364"/>
    <lineage>
        <taxon>Eukaryota</taxon>
        <taxon>Sar</taxon>
        <taxon>Stramenopiles</taxon>
        <taxon>Oomycota</taxon>
        <taxon>Peronosporomycetes</taxon>
        <taxon>Peronosporales</taxon>
        <taxon>Peronosporaceae</taxon>
        <taxon>Phytophthora</taxon>
    </lineage>
</organism>
<protein>
    <recommendedName>
        <fullName evidence="4">PiggyBac transposable element-derived protein 4 C-terminal zinc-ribbon domain-containing protein</fullName>
    </recommendedName>
</protein>
<evidence type="ECO:0000313" key="3">
    <source>
        <dbReference type="Proteomes" id="UP000429607"/>
    </source>
</evidence>
<dbReference type="EMBL" id="QXFV01001475">
    <property type="protein sequence ID" value="KAE9005011.1"/>
    <property type="molecule type" value="Genomic_DNA"/>
</dbReference>
<reference evidence="2 3" key="1">
    <citation type="submission" date="2018-09" db="EMBL/GenBank/DDBJ databases">
        <title>Genomic investigation of the strawberry pathogen Phytophthora fragariae indicates pathogenicity is determined by transcriptional variation in three key races.</title>
        <authorList>
            <person name="Adams T.M."/>
            <person name="Armitage A.D."/>
            <person name="Sobczyk M.K."/>
            <person name="Bates H.J."/>
            <person name="Dunwell J.M."/>
            <person name="Nellist C.F."/>
            <person name="Harrison R.J."/>
        </authorList>
    </citation>
    <scope>NUCLEOTIDE SEQUENCE [LARGE SCALE GENOMIC DNA]</scope>
    <source>
        <strain evidence="2 3">SCRP249</strain>
    </source>
</reference>
<feature type="region of interest" description="Disordered" evidence="1">
    <location>
        <begin position="62"/>
        <end position="109"/>
    </location>
</feature>
<name>A0A6A3KCL5_9STRA</name>
<dbReference type="Proteomes" id="UP000429607">
    <property type="component" value="Unassembled WGS sequence"/>
</dbReference>
<proteinExistence type="predicted"/>
<evidence type="ECO:0000313" key="2">
    <source>
        <dbReference type="EMBL" id="KAE9005011.1"/>
    </source>
</evidence>
<evidence type="ECO:0000256" key="1">
    <source>
        <dbReference type="SAM" id="MobiDB-lite"/>
    </source>
</evidence>
<accession>A0A6A3KCL5</accession>
<dbReference type="AlphaFoldDB" id="A0A6A3KCL5"/>